<evidence type="ECO:0000259" key="6">
    <source>
        <dbReference type="Pfam" id="PF01957"/>
    </source>
</evidence>
<dbReference type="InterPro" id="IPR052165">
    <property type="entry name" value="Membrane_assoc_protease"/>
</dbReference>
<comment type="subcellular location">
    <subcellularLocation>
        <location evidence="1">Membrane</location>
        <topology evidence="1">Multi-pass membrane protein</topology>
    </subcellularLocation>
</comment>
<evidence type="ECO:0000256" key="4">
    <source>
        <dbReference type="ARBA" id="ARBA00023136"/>
    </source>
</evidence>
<dbReference type="InterPro" id="IPR012340">
    <property type="entry name" value="NA-bd_OB-fold"/>
</dbReference>
<organism evidence="7 8">
    <name type="scientific">Pantoea anthophila</name>
    <dbReference type="NCBI Taxonomy" id="470931"/>
    <lineage>
        <taxon>Bacteria</taxon>
        <taxon>Pseudomonadati</taxon>
        <taxon>Pseudomonadota</taxon>
        <taxon>Gammaproteobacteria</taxon>
        <taxon>Enterobacterales</taxon>
        <taxon>Erwiniaceae</taxon>
        <taxon>Pantoea</taxon>
    </lineage>
</organism>
<sequence length="148" mass="16527">MLVDIIAHPHWFWLTLGGLLLAAEMLGTSGYLLWIGLAAVLVGVFEWFVPLSWTAQGATFAVLTLVCVFLWYRWMRHREAHQAPNALNQRGRQMIGSTLTLDTALQNRTGHVRIGDSSWRVEADRDLPAGTPVIVVGIEGITLRVQPR</sequence>
<keyword evidence="4 5" id="KW-0472">Membrane</keyword>
<dbReference type="PANTHER" id="PTHR33507">
    <property type="entry name" value="INNER MEMBRANE PROTEIN YBBJ"/>
    <property type="match status" value="1"/>
</dbReference>
<dbReference type="Proteomes" id="UP000316142">
    <property type="component" value="Unassembled WGS sequence"/>
</dbReference>
<evidence type="ECO:0000256" key="5">
    <source>
        <dbReference type="SAM" id="Phobius"/>
    </source>
</evidence>
<dbReference type="InterPro" id="IPR002810">
    <property type="entry name" value="NfeD-like_C"/>
</dbReference>
<accession>A0ABY2ZA18</accession>
<feature type="transmembrane region" description="Helical" evidence="5">
    <location>
        <begin position="55"/>
        <end position="72"/>
    </location>
</feature>
<protein>
    <submittedName>
        <fullName evidence="7">NfeD family protein</fullName>
    </submittedName>
</protein>
<comment type="caution">
    <text evidence="7">The sequence shown here is derived from an EMBL/GenBank/DDBJ whole genome shotgun (WGS) entry which is preliminary data.</text>
</comment>
<evidence type="ECO:0000256" key="1">
    <source>
        <dbReference type="ARBA" id="ARBA00004141"/>
    </source>
</evidence>
<evidence type="ECO:0000313" key="7">
    <source>
        <dbReference type="EMBL" id="TPV29519.1"/>
    </source>
</evidence>
<keyword evidence="2 5" id="KW-0812">Transmembrane</keyword>
<gene>
    <name evidence="7" type="ORF">FJW00_06205</name>
</gene>
<evidence type="ECO:0000256" key="2">
    <source>
        <dbReference type="ARBA" id="ARBA00022692"/>
    </source>
</evidence>
<dbReference type="Gene3D" id="2.40.50.140">
    <property type="entry name" value="Nucleic acid-binding proteins"/>
    <property type="match status" value="1"/>
</dbReference>
<dbReference type="RefSeq" id="WP_140923295.1">
    <property type="nucleotide sequence ID" value="NZ_CP122311.1"/>
</dbReference>
<keyword evidence="3 5" id="KW-1133">Transmembrane helix</keyword>
<feature type="domain" description="NfeD-like C-terminal" evidence="6">
    <location>
        <begin position="93"/>
        <end position="147"/>
    </location>
</feature>
<keyword evidence="8" id="KW-1185">Reference proteome</keyword>
<name>A0ABY2ZA18_9GAMM</name>
<evidence type="ECO:0000313" key="8">
    <source>
        <dbReference type="Proteomes" id="UP000316142"/>
    </source>
</evidence>
<dbReference type="Pfam" id="PF01957">
    <property type="entry name" value="NfeD"/>
    <property type="match status" value="1"/>
</dbReference>
<dbReference type="PANTHER" id="PTHR33507:SF3">
    <property type="entry name" value="INNER MEMBRANE PROTEIN YBBJ"/>
    <property type="match status" value="1"/>
</dbReference>
<dbReference type="EMBL" id="VHIZ01000036">
    <property type="protein sequence ID" value="TPV29519.1"/>
    <property type="molecule type" value="Genomic_DNA"/>
</dbReference>
<reference evidence="7 8" key="1">
    <citation type="submission" date="2019-06" db="EMBL/GenBank/DDBJ databases">
        <title>Taxogenomics and systematics of the genus Pantoea.</title>
        <authorList>
            <person name="Tambong J.T."/>
        </authorList>
    </citation>
    <scope>NUCLEOTIDE SEQUENCE [LARGE SCALE GENOMIC DNA]</scope>
    <source>
        <strain evidence="7 8">LMG 2558</strain>
    </source>
</reference>
<dbReference type="SUPFAM" id="SSF141322">
    <property type="entry name" value="NfeD domain-like"/>
    <property type="match status" value="1"/>
</dbReference>
<evidence type="ECO:0000256" key="3">
    <source>
        <dbReference type="ARBA" id="ARBA00022989"/>
    </source>
</evidence>
<proteinExistence type="predicted"/>